<protein>
    <submittedName>
        <fullName evidence="1">Uncharacterized protein</fullName>
    </submittedName>
</protein>
<evidence type="ECO:0000313" key="2">
    <source>
        <dbReference type="Proteomes" id="UP000031967"/>
    </source>
</evidence>
<organism evidence="1 2">
    <name type="scientific">Gordoniibacillus kamchatkensis</name>
    <dbReference type="NCBI Taxonomy" id="1590651"/>
    <lineage>
        <taxon>Bacteria</taxon>
        <taxon>Bacillati</taxon>
        <taxon>Bacillota</taxon>
        <taxon>Bacilli</taxon>
        <taxon>Bacillales</taxon>
        <taxon>Paenibacillaceae</taxon>
        <taxon>Gordoniibacillus</taxon>
    </lineage>
</organism>
<evidence type="ECO:0000313" key="1">
    <source>
        <dbReference type="EMBL" id="KIL39047.1"/>
    </source>
</evidence>
<keyword evidence="2" id="KW-1185">Reference proteome</keyword>
<dbReference type="EMBL" id="JXAK01000045">
    <property type="protein sequence ID" value="KIL39047.1"/>
    <property type="molecule type" value="Genomic_DNA"/>
</dbReference>
<dbReference type="Proteomes" id="UP000031967">
    <property type="component" value="Unassembled WGS sequence"/>
</dbReference>
<sequence length="69" mass="7999">MEHGRILVFSGQHTDLVAANHETHALKSEIRSYRGRRSHDRDRQGRHTAGIQINRQASFSAHKWELVIK</sequence>
<comment type="caution">
    <text evidence="1">The sequence shown here is derived from an EMBL/GenBank/DDBJ whole genome shotgun (WGS) entry which is preliminary data.</text>
</comment>
<reference evidence="1 2" key="1">
    <citation type="submission" date="2014-12" db="EMBL/GenBank/DDBJ databases">
        <title>Draft genome sequence of Paenibacillus kamchatkensis strain B-2647.</title>
        <authorList>
            <person name="Karlyshev A.V."/>
            <person name="Kudryashova E.B."/>
        </authorList>
    </citation>
    <scope>NUCLEOTIDE SEQUENCE [LARGE SCALE GENOMIC DNA]</scope>
    <source>
        <strain evidence="1 2">VKM B-2647</strain>
    </source>
</reference>
<gene>
    <name evidence="1" type="ORF">SD70_22785</name>
</gene>
<accession>A0ABR5ADG2</accession>
<name>A0ABR5ADG2_9BACL</name>
<proteinExistence type="predicted"/>